<evidence type="ECO:0000256" key="13">
    <source>
        <dbReference type="ARBA" id="ARBA00023125"/>
    </source>
</evidence>
<sequence>MSQQTQIPPASPLSKGGVRERLILVDGSSFLFRAYHAIPPLTNANGEPTNAIYGVSNMLRKLIADYHSDYITVVFDAPGKTFRNELYDQYKAHRPPMPDDLRVQIAPLHNLIRAMGLPLIIESGVEADDVLGVLAQHAEQQGYDVIISTGDKDMAQLVTEHIILENTMSNTRMDIQGVIDKFGVRPEQIIDYLALIGDTVDNIPGVPKVGPKTAAKWLEQYSTLENLIAHADKITGKIGENLRASLDQLPLSKQLTTIKCDLDLPYNMEDLKQQPMDKAELRILLAELGFSSWLKSLDASTELSTGSSSTPALSPIEAAQTEDKPAKIDSSYETVLTEQHFDDWLARLEKAELFAFDTETTSLDYSKAQIVGVSFAVTPGKAAYVPLAHDYPGVPDQLDRSEILEKLRPLLENPRKAKLGQNLKYDTHVLANHGIALRGIAHDTMLESYVLNSTATKHNMDDLAKEYLGVETIHYEDVAGKGAKQIGFQEVSIDQAAPYAAEDADITLQLHQVLNAKLAQHPRLLELYSDMEVPLISVLARIENNGVLIDAAMLAQQSLELSSQIISLEQHAHDLAGQTFNLGSPKQIQDILYDQQKLPVLKKTPKGQPSTEESVLQELALDYPLPKLILEYRSLSKLKSTYTDKLPQQIDGQTGRIHTSYHQAIAATGRLSSSDPNLQNIPIRSEEGRKIRQAFIAPEGKKIVAADYSQIELRIMAHLSADEGLLKAFSEEQDVHRATAAEVFGVAPEQVTTDLRRSAKAINFGLIYGMSSFGLAQQLGLSRSQAQSYIDLYFARYPGVKNYMDRIREQAREQGYIETLFGRRLYLPEINSRNAARRQYAERTAINAPMQGTAADIIKRAMIAADQWLYKEQPDAKMIMQVHDELVFEIAEEHVDDCAAKIRSIMCAAADLDVPLIVDIGIGNNWDEAH</sequence>
<dbReference type="FunFam" id="3.30.420.10:FF:000026">
    <property type="entry name" value="DNA polymerase I"/>
    <property type="match status" value="1"/>
</dbReference>
<dbReference type="InterPro" id="IPR029060">
    <property type="entry name" value="PIN-like_dom_sf"/>
</dbReference>
<gene>
    <name evidence="17" type="primary">polA</name>
    <name evidence="22" type="ORF">Mettu_2187</name>
</gene>
<dbReference type="GO" id="GO:0008408">
    <property type="term" value="F:3'-5' exonuclease activity"/>
    <property type="evidence" value="ECO:0007669"/>
    <property type="project" value="UniProtKB-UniRule"/>
</dbReference>
<dbReference type="InterPro" id="IPR018320">
    <property type="entry name" value="DNA_polymerase_1"/>
</dbReference>
<dbReference type="GO" id="GO:0008409">
    <property type="term" value="F:5'-3' exonuclease activity"/>
    <property type="evidence" value="ECO:0007669"/>
    <property type="project" value="UniProtKB-UniRule"/>
</dbReference>
<keyword evidence="11 17" id="KW-0269">Exonuclease</keyword>
<dbReference type="InterPro" id="IPR002298">
    <property type="entry name" value="DNA_polymerase_A"/>
</dbReference>
<evidence type="ECO:0000256" key="9">
    <source>
        <dbReference type="ARBA" id="ARBA00022763"/>
    </source>
</evidence>
<dbReference type="SMART" id="SM00474">
    <property type="entry name" value="35EXOc"/>
    <property type="match status" value="1"/>
</dbReference>
<feature type="domain" description="DNA-directed DNA polymerase family A palm" evidence="21">
    <location>
        <begin position="688"/>
        <end position="894"/>
    </location>
</feature>
<organism evidence="22 23">
    <name type="scientific">Methylobacter tundripaludum (strain ATCC BAA-1195 / DSM 17260 / SV96)</name>
    <dbReference type="NCBI Taxonomy" id="697282"/>
    <lineage>
        <taxon>Bacteria</taxon>
        <taxon>Pseudomonadati</taxon>
        <taxon>Pseudomonadota</taxon>
        <taxon>Gammaproteobacteria</taxon>
        <taxon>Methylococcales</taxon>
        <taxon>Methylococcaceae</taxon>
        <taxon>Methylobacter</taxon>
    </lineage>
</organism>
<dbReference type="eggNOG" id="COG0749">
    <property type="taxonomic scope" value="Bacteria"/>
</dbReference>
<dbReference type="HOGENOM" id="CLU_004675_0_0_6"/>
<dbReference type="CDD" id="cd09898">
    <property type="entry name" value="H3TH_53EXO"/>
    <property type="match status" value="1"/>
</dbReference>
<dbReference type="CDD" id="cd08637">
    <property type="entry name" value="DNA_pol_A_pol_I_C"/>
    <property type="match status" value="1"/>
</dbReference>
<comment type="catalytic activity">
    <reaction evidence="15 17">
        <text>DNA(n) + a 2'-deoxyribonucleoside 5'-triphosphate = DNA(n+1) + diphosphate</text>
        <dbReference type="Rhea" id="RHEA:22508"/>
        <dbReference type="Rhea" id="RHEA-COMP:17339"/>
        <dbReference type="Rhea" id="RHEA-COMP:17340"/>
        <dbReference type="ChEBI" id="CHEBI:33019"/>
        <dbReference type="ChEBI" id="CHEBI:61560"/>
        <dbReference type="ChEBI" id="CHEBI:173112"/>
        <dbReference type="EC" id="2.7.7.7"/>
    </reaction>
</comment>
<name>G3IWY3_METTV</name>
<dbReference type="Pfam" id="PF01612">
    <property type="entry name" value="DNA_pol_A_exo1"/>
    <property type="match status" value="1"/>
</dbReference>
<evidence type="ECO:0000313" key="23">
    <source>
        <dbReference type="Proteomes" id="UP000004664"/>
    </source>
</evidence>
<evidence type="ECO:0000256" key="2">
    <source>
        <dbReference type="ARBA" id="ARBA00011541"/>
    </source>
</evidence>
<dbReference type="SMART" id="SM00279">
    <property type="entry name" value="HhH2"/>
    <property type="match status" value="1"/>
</dbReference>
<dbReference type="Gene3D" id="3.30.70.370">
    <property type="match status" value="1"/>
</dbReference>
<feature type="compositionally biased region" description="Polar residues" evidence="18">
    <location>
        <begin position="302"/>
        <end position="312"/>
    </location>
</feature>
<dbReference type="PANTHER" id="PTHR10133:SF27">
    <property type="entry name" value="DNA POLYMERASE NU"/>
    <property type="match status" value="1"/>
</dbReference>
<dbReference type="PANTHER" id="PTHR10133">
    <property type="entry name" value="DNA POLYMERASE I"/>
    <property type="match status" value="1"/>
</dbReference>
<keyword evidence="10 17" id="KW-0378">Hydrolase</keyword>
<dbReference type="EMBL" id="JH109152">
    <property type="protein sequence ID" value="EGW23338.1"/>
    <property type="molecule type" value="Genomic_DNA"/>
</dbReference>
<comment type="similarity">
    <text evidence="1 17">Belongs to the DNA polymerase type-A family.</text>
</comment>
<keyword evidence="13 17" id="KW-0238">DNA-binding</keyword>
<dbReference type="NCBIfam" id="NF004397">
    <property type="entry name" value="PRK05755.1"/>
    <property type="match status" value="1"/>
</dbReference>
<dbReference type="FunFam" id="1.20.1060.10:FF:000001">
    <property type="entry name" value="DNA polymerase I"/>
    <property type="match status" value="1"/>
</dbReference>
<evidence type="ECO:0000256" key="6">
    <source>
        <dbReference type="ARBA" id="ARBA00022695"/>
    </source>
</evidence>
<dbReference type="SMART" id="SM00482">
    <property type="entry name" value="POLAc"/>
    <property type="match status" value="1"/>
</dbReference>
<dbReference type="Gene3D" id="3.40.50.1010">
    <property type="entry name" value="5'-nuclease"/>
    <property type="match status" value="1"/>
</dbReference>
<comment type="function">
    <text evidence="17">In addition to polymerase activity, this DNA polymerase exhibits 3'-5' and 5'-3' exonuclease activity.</text>
</comment>
<proteinExistence type="inferred from homology"/>
<dbReference type="Pfam" id="PF00476">
    <property type="entry name" value="DNA_pol_A"/>
    <property type="match status" value="1"/>
</dbReference>
<dbReference type="FunFam" id="1.10.150.20:FF:000003">
    <property type="entry name" value="DNA polymerase I"/>
    <property type="match status" value="1"/>
</dbReference>
<keyword evidence="9 17" id="KW-0227">DNA damage</keyword>
<protein>
    <recommendedName>
        <fullName evidence="4 16">DNA polymerase I</fullName>
        <ecNumber evidence="3 16">2.7.7.7</ecNumber>
    </recommendedName>
</protein>
<dbReference type="SMART" id="SM00475">
    <property type="entry name" value="53EXOc"/>
    <property type="match status" value="1"/>
</dbReference>
<evidence type="ECO:0000256" key="7">
    <source>
        <dbReference type="ARBA" id="ARBA00022705"/>
    </source>
</evidence>
<comment type="subunit">
    <text evidence="2">Single-chain monomer with multiple functions.</text>
</comment>
<dbReference type="CDD" id="cd06139">
    <property type="entry name" value="DNA_polA_I_Ecoli_like_exo"/>
    <property type="match status" value="1"/>
</dbReference>
<evidence type="ECO:0000256" key="10">
    <source>
        <dbReference type="ARBA" id="ARBA00022801"/>
    </source>
</evidence>
<accession>G3IWY3</accession>
<evidence type="ECO:0000256" key="17">
    <source>
        <dbReference type="RuleBase" id="RU004460"/>
    </source>
</evidence>
<dbReference type="GO" id="GO:0003887">
    <property type="term" value="F:DNA-directed DNA polymerase activity"/>
    <property type="evidence" value="ECO:0007669"/>
    <property type="project" value="UniProtKB-UniRule"/>
</dbReference>
<dbReference type="Gene3D" id="1.10.150.20">
    <property type="entry name" value="5' to 3' exonuclease, C-terminal subdomain"/>
    <property type="match status" value="2"/>
</dbReference>
<evidence type="ECO:0000256" key="11">
    <source>
        <dbReference type="ARBA" id="ARBA00022839"/>
    </source>
</evidence>
<evidence type="ECO:0000259" key="20">
    <source>
        <dbReference type="SMART" id="SM00475"/>
    </source>
</evidence>
<dbReference type="FunFam" id="3.40.50.1010:FF:000001">
    <property type="entry name" value="DNA polymerase I"/>
    <property type="match status" value="1"/>
</dbReference>
<feature type="domain" description="3'-5' exonuclease" evidence="19">
    <location>
        <begin position="332"/>
        <end position="519"/>
    </location>
</feature>
<dbReference type="InterPro" id="IPR002562">
    <property type="entry name" value="3'-5'_exonuclease_dom"/>
</dbReference>
<reference evidence="22 23" key="1">
    <citation type="submission" date="2011-06" db="EMBL/GenBank/DDBJ databases">
        <title>Genomic sequence of Methylobacter tundripaludum SV96.</title>
        <authorList>
            <consortium name="US DOE Joint Genome Institute"/>
            <person name="Lucas S."/>
            <person name="Han J."/>
            <person name="Lapidus A."/>
            <person name="Cheng J.-F."/>
            <person name="Goodwin L."/>
            <person name="Pitluck S."/>
            <person name="Held B."/>
            <person name="Detter J.C."/>
            <person name="Han C."/>
            <person name="Tapia R."/>
            <person name="Land M."/>
            <person name="Hauser L."/>
            <person name="Kyrpides N."/>
            <person name="Ivanova N."/>
            <person name="Ovchinnikova G."/>
            <person name="Pagani I."/>
            <person name="Klotz M.G."/>
            <person name="Dispirito A.A."/>
            <person name="Murrell J.C."/>
            <person name="Dunfield P."/>
            <person name="Kalyuzhnaya M.G."/>
            <person name="Svenning M."/>
            <person name="Trotsenko Y.A."/>
            <person name="Stein L.Y."/>
            <person name="Woyke T."/>
        </authorList>
    </citation>
    <scope>NUCLEOTIDE SEQUENCE [LARGE SCALE GENOMIC DNA]</scope>
    <source>
        <strain evidence="23">ATCC BAA-1195 / DSM 17260 / SV96</strain>
    </source>
</reference>
<evidence type="ECO:0000256" key="4">
    <source>
        <dbReference type="ARBA" id="ARBA00020311"/>
    </source>
</evidence>
<dbReference type="InterPro" id="IPR002421">
    <property type="entry name" value="5-3_exonuclease"/>
</dbReference>
<evidence type="ECO:0000256" key="18">
    <source>
        <dbReference type="SAM" id="MobiDB-lite"/>
    </source>
</evidence>
<dbReference type="FunFam" id="1.10.150.20:FF:000002">
    <property type="entry name" value="DNA polymerase I"/>
    <property type="match status" value="1"/>
</dbReference>
<keyword evidence="8" id="KW-0540">Nuclease</keyword>
<evidence type="ECO:0000313" key="22">
    <source>
        <dbReference type="EMBL" id="EGW23338.1"/>
    </source>
</evidence>
<dbReference type="InterPro" id="IPR008918">
    <property type="entry name" value="HhH2"/>
</dbReference>
<dbReference type="Gene3D" id="1.20.1060.10">
    <property type="entry name" value="Taq DNA Polymerase, Chain T, domain 4"/>
    <property type="match status" value="1"/>
</dbReference>
<dbReference type="GO" id="GO:0006302">
    <property type="term" value="P:double-strand break repair"/>
    <property type="evidence" value="ECO:0007669"/>
    <property type="project" value="TreeGrafter"/>
</dbReference>
<keyword evidence="7 17" id="KW-0235">DNA replication</keyword>
<keyword evidence="23" id="KW-1185">Reference proteome</keyword>
<feature type="domain" description="5'-3' exonuclease" evidence="20">
    <location>
        <begin position="18"/>
        <end position="274"/>
    </location>
</feature>
<dbReference type="InterPro" id="IPR020046">
    <property type="entry name" value="5-3_exonucl_a-hlix_arch_N"/>
</dbReference>
<keyword evidence="14 17" id="KW-0234">DNA repair</keyword>
<dbReference type="InterPro" id="IPR001098">
    <property type="entry name" value="DNA-dir_DNA_pol_A_palm_dom"/>
</dbReference>
<dbReference type="InterPro" id="IPR020045">
    <property type="entry name" value="DNA_polI_H3TH"/>
</dbReference>
<dbReference type="InterPro" id="IPR036397">
    <property type="entry name" value="RNaseH_sf"/>
</dbReference>
<evidence type="ECO:0000259" key="19">
    <source>
        <dbReference type="SMART" id="SM00474"/>
    </source>
</evidence>
<evidence type="ECO:0000256" key="14">
    <source>
        <dbReference type="ARBA" id="ARBA00023204"/>
    </source>
</evidence>
<dbReference type="AlphaFoldDB" id="G3IWY3"/>
<evidence type="ECO:0000256" key="15">
    <source>
        <dbReference type="ARBA" id="ARBA00049244"/>
    </source>
</evidence>
<dbReference type="InterPro" id="IPR043502">
    <property type="entry name" value="DNA/RNA_pol_sf"/>
</dbReference>
<dbReference type="SUPFAM" id="SSF56672">
    <property type="entry name" value="DNA/RNA polymerases"/>
    <property type="match status" value="1"/>
</dbReference>
<dbReference type="SUPFAM" id="SSF88723">
    <property type="entry name" value="PIN domain-like"/>
    <property type="match status" value="1"/>
</dbReference>
<dbReference type="Pfam" id="PF01367">
    <property type="entry name" value="5_3_exonuc"/>
    <property type="match status" value="1"/>
</dbReference>
<dbReference type="eggNOG" id="COG0258">
    <property type="taxonomic scope" value="Bacteria"/>
</dbReference>
<keyword evidence="12 17" id="KW-0239">DNA-directed DNA polymerase</keyword>
<evidence type="ECO:0000256" key="12">
    <source>
        <dbReference type="ARBA" id="ARBA00022932"/>
    </source>
</evidence>
<dbReference type="Proteomes" id="UP000004664">
    <property type="component" value="Unassembled WGS sequence"/>
</dbReference>
<evidence type="ECO:0000256" key="1">
    <source>
        <dbReference type="ARBA" id="ARBA00007705"/>
    </source>
</evidence>
<dbReference type="InterPro" id="IPR019760">
    <property type="entry name" value="DNA-dir_DNA_pol_A_CS"/>
</dbReference>
<dbReference type="GO" id="GO:0006261">
    <property type="term" value="P:DNA-templated DNA replication"/>
    <property type="evidence" value="ECO:0007669"/>
    <property type="project" value="UniProtKB-UniRule"/>
</dbReference>
<dbReference type="GO" id="GO:0003677">
    <property type="term" value="F:DNA binding"/>
    <property type="evidence" value="ECO:0007669"/>
    <property type="project" value="UniProtKB-UniRule"/>
</dbReference>
<dbReference type="SUPFAM" id="SSF53098">
    <property type="entry name" value="Ribonuclease H-like"/>
    <property type="match status" value="1"/>
</dbReference>
<evidence type="ECO:0000256" key="5">
    <source>
        <dbReference type="ARBA" id="ARBA00022679"/>
    </source>
</evidence>
<feature type="region of interest" description="Disordered" evidence="18">
    <location>
        <begin position="302"/>
        <end position="327"/>
    </location>
</feature>
<dbReference type="RefSeq" id="WP_006891518.1">
    <property type="nucleotide sequence ID" value="NZ_JH109152.1"/>
</dbReference>
<dbReference type="NCBIfam" id="TIGR00593">
    <property type="entry name" value="pola"/>
    <property type="match status" value="1"/>
</dbReference>
<dbReference type="Gene3D" id="3.30.420.10">
    <property type="entry name" value="Ribonuclease H-like superfamily/Ribonuclease H"/>
    <property type="match status" value="1"/>
</dbReference>
<evidence type="ECO:0000259" key="21">
    <source>
        <dbReference type="SMART" id="SM00482"/>
    </source>
</evidence>
<keyword evidence="5 17" id="KW-0808">Transferase</keyword>
<dbReference type="Pfam" id="PF02739">
    <property type="entry name" value="5_3_exonuc_N"/>
    <property type="match status" value="1"/>
</dbReference>
<evidence type="ECO:0000256" key="3">
    <source>
        <dbReference type="ARBA" id="ARBA00012417"/>
    </source>
</evidence>
<dbReference type="OrthoDB" id="9806424at2"/>
<evidence type="ECO:0000256" key="16">
    <source>
        <dbReference type="NCBIfam" id="TIGR00593"/>
    </source>
</evidence>
<keyword evidence="6 17" id="KW-0548">Nucleotidyltransferase</keyword>
<dbReference type="STRING" id="697282.Mettu_2187"/>
<dbReference type="PROSITE" id="PS00447">
    <property type="entry name" value="DNA_POLYMERASE_A"/>
    <property type="match status" value="1"/>
</dbReference>
<dbReference type="InterPro" id="IPR012337">
    <property type="entry name" value="RNaseH-like_sf"/>
</dbReference>
<evidence type="ECO:0000256" key="8">
    <source>
        <dbReference type="ARBA" id="ARBA00022722"/>
    </source>
</evidence>
<dbReference type="EC" id="2.7.7.7" evidence="3 16"/>
<dbReference type="InterPro" id="IPR036279">
    <property type="entry name" value="5-3_exonuclease_C_sf"/>
</dbReference>
<dbReference type="CDD" id="cd09859">
    <property type="entry name" value="PIN_53EXO"/>
    <property type="match status" value="1"/>
</dbReference>
<dbReference type="SUPFAM" id="SSF47807">
    <property type="entry name" value="5' to 3' exonuclease, C-terminal subdomain"/>
    <property type="match status" value="1"/>
</dbReference>
<dbReference type="PRINTS" id="PR00868">
    <property type="entry name" value="DNAPOLI"/>
</dbReference>